<name>A0A6V8KIJ3_9ACTN</name>
<protein>
    <submittedName>
        <fullName evidence="3">Uncharacterized protein</fullName>
    </submittedName>
</protein>
<evidence type="ECO:0000256" key="1">
    <source>
        <dbReference type="SAM" id="MobiDB-lite"/>
    </source>
</evidence>
<organism evidence="3 4">
    <name type="scientific">Phytohabitans houttuyneae</name>
    <dbReference type="NCBI Taxonomy" id="1076126"/>
    <lineage>
        <taxon>Bacteria</taxon>
        <taxon>Bacillati</taxon>
        <taxon>Actinomycetota</taxon>
        <taxon>Actinomycetes</taxon>
        <taxon>Micromonosporales</taxon>
        <taxon>Micromonosporaceae</taxon>
    </lineage>
</organism>
<feature type="region of interest" description="Disordered" evidence="1">
    <location>
        <begin position="55"/>
        <end position="90"/>
    </location>
</feature>
<feature type="transmembrane region" description="Helical" evidence="2">
    <location>
        <begin position="6"/>
        <end position="25"/>
    </location>
</feature>
<evidence type="ECO:0000313" key="4">
    <source>
        <dbReference type="Proteomes" id="UP000482800"/>
    </source>
</evidence>
<dbReference type="AlphaFoldDB" id="A0A6V8KIJ3"/>
<reference evidence="3 4" key="1">
    <citation type="submission" date="2020-03" db="EMBL/GenBank/DDBJ databases">
        <title>Whole genome shotgun sequence of Phytohabitans houttuyneae NBRC 108639.</title>
        <authorList>
            <person name="Komaki H."/>
            <person name="Tamura T."/>
        </authorList>
    </citation>
    <scope>NUCLEOTIDE SEQUENCE [LARGE SCALE GENOMIC DNA]</scope>
    <source>
        <strain evidence="3 4">NBRC 108639</strain>
    </source>
</reference>
<keyword evidence="2" id="KW-0812">Transmembrane</keyword>
<feature type="compositionally biased region" description="Basic and acidic residues" evidence="1">
    <location>
        <begin position="65"/>
        <end position="83"/>
    </location>
</feature>
<dbReference type="EMBL" id="BLPF01000004">
    <property type="protein sequence ID" value="GFJ85022.1"/>
    <property type="molecule type" value="Genomic_DNA"/>
</dbReference>
<accession>A0A6V8KIJ3</accession>
<sequence>MNVEIFGLIASIAVALTGFVALLIARRQARHARDQAEAARRLTAIEEERLMREREAPRWGSTLQGDDRKAPNDARNQQHDHSSVSHPQLSATYQSAPKRGFMVFNKDHRTFEQLMLEIDWNRTIPRTIAGFLDWYWASYQIKVDRIEPMSYAFVPIVKDPGTPLGIVYLNCAFNDSSGQRWTVHLEVEVTE</sequence>
<proteinExistence type="predicted"/>
<evidence type="ECO:0000313" key="3">
    <source>
        <dbReference type="EMBL" id="GFJ85022.1"/>
    </source>
</evidence>
<keyword evidence="2" id="KW-0472">Membrane</keyword>
<dbReference type="RefSeq" id="WP_173069854.1">
    <property type="nucleotide sequence ID" value="NZ_BAABGO010000014.1"/>
</dbReference>
<dbReference type="Proteomes" id="UP000482800">
    <property type="component" value="Unassembled WGS sequence"/>
</dbReference>
<gene>
    <name evidence="3" type="ORF">Phou_092020</name>
</gene>
<keyword evidence="4" id="KW-1185">Reference proteome</keyword>
<comment type="caution">
    <text evidence="3">The sequence shown here is derived from an EMBL/GenBank/DDBJ whole genome shotgun (WGS) entry which is preliminary data.</text>
</comment>
<keyword evidence="2" id="KW-1133">Transmembrane helix</keyword>
<reference evidence="3 4" key="2">
    <citation type="submission" date="2020-03" db="EMBL/GenBank/DDBJ databases">
        <authorList>
            <person name="Ichikawa N."/>
            <person name="Kimura A."/>
            <person name="Kitahashi Y."/>
            <person name="Uohara A."/>
        </authorList>
    </citation>
    <scope>NUCLEOTIDE SEQUENCE [LARGE SCALE GENOMIC DNA]</scope>
    <source>
        <strain evidence="3 4">NBRC 108639</strain>
    </source>
</reference>
<evidence type="ECO:0000256" key="2">
    <source>
        <dbReference type="SAM" id="Phobius"/>
    </source>
</evidence>